<keyword evidence="1" id="KW-1133">Transmembrane helix</keyword>
<evidence type="ECO:0000313" key="2">
    <source>
        <dbReference type="EMBL" id="KAK7260069.1"/>
    </source>
</evidence>
<name>A0AAN9EM17_CROPI</name>
<organism evidence="2 3">
    <name type="scientific">Crotalaria pallida</name>
    <name type="common">Smooth rattlebox</name>
    <name type="synonym">Crotalaria striata</name>
    <dbReference type="NCBI Taxonomy" id="3830"/>
    <lineage>
        <taxon>Eukaryota</taxon>
        <taxon>Viridiplantae</taxon>
        <taxon>Streptophyta</taxon>
        <taxon>Embryophyta</taxon>
        <taxon>Tracheophyta</taxon>
        <taxon>Spermatophyta</taxon>
        <taxon>Magnoliopsida</taxon>
        <taxon>eudicotyledons</taxon>
        <taxon>Gunneridae</taxon>
        <taxon>Pentapetalae</taxon>
        <taxon>rosids</taxon>
        <taxon>fabids</taxon>
        <taxon>Fabales</taxon>
        <taxon>Fabaceae</taxon>
        <taxon>Papilionoideae</taxon>
        <taxon>50 kb inversion clade</taxon>
        <taxon>genistoids sensu lato</taxon>
        <taxon>core genistoids</taxon>
        <taxon>Crotalarieae</taxon>
        <taxon>Crotalaria</taxon>
    </lineage>
</organism>
<keyword evidence="3" id="KW-1185">Reference proteome</keyword>
<keyword evidence="1" id="KW-0812">Transmembrane</keyword>
<protein>
    <submittedName>
        <fullName evidence="2">Uncharacterized protein</fullName>
    </submittedName>
</protein>
<evidence type="ECO:0000313" key="3">
    <source>
        <dbReference type="Proteomes" id="UP001372338"/>
    </source>
</evidence>
<feature type="transmembrane region" description="Helical" evidence="1">
    <location>
        <begin position="34"/>
        <end position="54"/>
    </location>
</feature>
<gene>
    <name evidence="2" type="ORF">RIF29_25814</name>
</gene>
<keyword evidence="1" id="KW-0472">Membrane</keyword>
<reference evidence="2 3" key="1">
    <citation type="submission" date="2024-01" db="EMBL/GenBank/DDBJ databases">
        <title>The genomes of 5 underutilized Papilionoideae crops provide insights into root nodulation and disease resistanc.</title>
        <authorList>
            <person name="Yuan L."/>
        </authorList>
    </citation>
    <scope>NUCLEOTIDE SEQUENCE [LARGE SCALE GENOMIC DNA]</scope>
    <source>
        <strain evidence="2">ZHUSHIDOU_FW_LH</strain>
        <tissue evidence="2">Leaf</tissue>
    </source>
</reference>
<dbReference type="Proteomes" id="UP001372338">
    <property type="component" value="Unassembled WGS sequence"/>
</dbReference>
<accession>A0AAN9EM17</accession>
<comment type="caution">
    <text evidence="2">The sequence shown here is derived from an EMBL/GenBank/DDBJ whole genome shotgun (WGS) entry which is preliminary data.</text>
</comment>
<dbReference type="EMBL" id="JAYWIO010000005">
    <property type="protein sequence ID" value="KAK7260069.1"/>
    <property type="molecule type" value="Genomic_DNA"/>
</dbReference>
<sequence>MMFSVPNREEELQQEDYAHVVGWRRNVIVQCGRALAGVMFFVLGFYSISVSYRIPNTNDKTLSQGSEWKEKAENLQVELQQCYKAQSWLPDQLIVEVAEARASKA</sequence>
<evidence type="ECO:0000256" key="1">
    <source>
        <dbReference type="SAM" id="Phobius"/>
    </source>
</evidence>
<dbReference type="AlphaFoldDB" id="A0AAN9EM17"/>
<proteinExistence type="predicted"/>